<dbReference type="EMBL" id="ACIM02000001">
    <property type="protein sequence ID" value="EEW97355.1"/>
    <property type="molecule type" value="Genomic_DNA"/>
</dbReference>
<protein>
    <submittedName>
        <fullName evidence="1">Uncharacterized protein</fullName>
    </submittedName>
</protein>
<name>C9LP69_9FIRM</name>
<dbReference type="AlphaFoldDB" id="C9LP69"/>
<evidence type="ECO:0000313" key="2">
    <source>
        <dbReference type="Proteomes" id="UP000004736"/>
    </source>
</evidence>
<comment type="caution">
    <text evidence="1">The sequence shown here is derived from an EMBL/GenBank/DDBJ whole genome shotgun (WGS) entry which is preliminary data.</text>
</comment>
<dbReference type="RefSeq" id="WP_007070288.1">
    <property type="nucleotide sequence ID" value="NZ_GG698602.1"/>
</dbReference>
<dbReference type="STRING" id="592028.GCWU000321_01348"/>
<evidence type="ECO:0000313" key="1">
    <source>
        <dbReference type="EMBL" id="EEW97355.1"/>
    </source>
</evidence>
<gene>
    <name evidence="1" type="ORF">GCWU000321_01348</name>
</gene>
<dbReference type="Proteomes" id="UP000004736">
    <property type="component" value="Unassembled WGS sequence"/>
</dbReference>
<reference evidence="1" key="1">
    <citation type="submission" date="2009-09" db="EMBL/GenBank/DDBJ databases">
        <authorList>
            <person name="Weinstock G."/>
            <person name="Sodergren E."/>
            <person name="Clifton S."/>
            <person name="Fulton L."/>
            <person name="Fulton B."/>
            <person name="Courtney L."/>
            <person name="Fronick C."/>
            <person name="Harrison M."/>
            <person name="Strong C."/>
            <person name="Farmer C."/>
            <person name="Delahaunty K."/>
            <person name="Markovic C."/>
            <person name="Hall O."/>
            <person name="Minx P."/>
            <person name="Tomlinson C."/>
            <person name="Mitreva M."/>
            <person name="Nelson J."/>
            <person name="Hou S."/>
            <person name="Wollam A."/>
            <person name="Pepin K.H."/>
            <person name="Johnson M."/>
            <person name="Bhonagiri V."/>
            <person name="Nash W.E."/>
            <person name="Warren W."/>
            <person name="Chinwalla A."/>
            <person name="Mardis E.R."/>
            <person name="Wilson R.K."/>
        </authorList>
    </citation>
    <scope>NUCLEOTIDE SEQUENCE [LARGE SCALE GENOMIC DNA]</scope>
    <source>
        <strain evidence="1">DSM 15470</strain>
    </source>
</reference>
<proteinExistence type="predicted"/>
<organism evidence="1 2">
    <name type="scientific">Dialister invisus DSM 15470</name>
    <dbReference type="NCBI Taxonomy" id="592028"/>
    <lineage>
        <taxon>Bacteria</taxon>
        <taxon>Bacillati</taxon>
        <taxon>Bacillota</taxon>
        <taxon>Negativicutes</taxon>
        <taxon>Veillonellales</taxon>
        <taxon>Veillonellaceae</taxon>
        <taxon>Dialister</taxon>
    </lineage>
</organism>
<keyword evidence="2" id="KW-1185">Reference proteome</keyword>
<dbReference type="HOGENOM" id="CLU_1472963_0_0_9"/>
<accession>C9LP69</accession>
<sequence>MKKVELLIALLITIMSLFTFNIAYASAPNVAVLMAGARQSTKDKNELNELKSRQQLIVNAMQGSMIPEEKTAQVANDYILDNKIDISFSTTDLINIGKLLNADYVVYSQFYIDKINAPGLFHTTMKFKGQTVLTIIDVHSGEYKYKISEDVNNGKLEDVSQSMFIVYDKSIADIKLKGLKFLK</sequence>
<dbReference type="GeneID" id="78277951"/>